<dbReference type="SUPFAM" id="SSF46934">
    <property type="entry name" value="UBA-like"/>
    <property type="match status" value="1"/>
</dbReference>
<dbReference type="Proteomes" id="UP000188320">
    <property type="component" value="Unassembled WGS sequence"/>
</dbReference>
<evidence type="ECO:0000313" key="3">
    <source>
        <dbReference type="EMBL" id="OMH80532.1"/>
    </source>
</evidence>
<dbReference type="EMBL" id="LSSK01001162">
    <property type="protein sequence ID" value="OMH80532.1"/>
    <property type="molecule type" value="Genomic_DNA"/>
</dbReference>
<keyword evidence="4" id="KW-1185">Reference proteome</keyword>
<feature type="compositionally biased region" description="Basic and acidic residues" evidence="1">
    <location>
        <begin position="73"/>
        <end position="86"/>
    </location>
</feature>
<dbReference type="InterPro" id="IPR015940">
    <property type="entry name" value="UBA"/>
</dbReference>
<dbReference type="Gene3D" id="1.10.8.10">
    <property type="entry name" value="DNA helicase RuvA subunit, C-terminal domain"/>
    <property type="match status" value="1"/>
</dbReference>
<feature type="compositionally biased region" description="Polar residues" evidence="1">
    <location>
        <begin position="35"/>
        <end position="51"/>
    </location>
</feature>
<dbReference type="Pfam" id="PF00627">
    <property type="entry name" value="UBA"/>
    <property type="match status" value="1"/>
</dbReference>
<name>A0A1R1PI59_ZANCU</name>
<evidence type="ECO:0000313" key="4">
    <source>
        <dbReference type="Proteomes" id="UP000188320"/>
    </source>
</evidence>
<dbReference type="InterPro" id="IPR009060">
    <property type="entry name" value="UBA-like_sf"/>
</dbReference>
<dbReference type="AlphaFoldDB" id="A0A1R1PI59"/>
<accession>A0A1R1PI59</accession>
<gene>
    <name evidence="3" type="ORF">AX774_g6026</name>
</gene>
<reference evidence="4" key="1">
    <citation type="submission" date="2017-01" db="EMBL/GenBank/DDBJ databases">
        <authorList>
            <person name="Wang Y."/>
            <person name="White M."/>
            <person name="Kvist S."/>
            <person name="Moncalvo J.-M."/>
        </authorList>
    </citation>
    <scope>NUCLEOTIDE SEQUENCE [LARGE SCALE GENOMIC DNA]</scope>
    <source>
        <strain evidence="4">COL-18-3</strain>
    </source>
</reference>
<comment type="caution">
    <text evidence="3">The sequence shown here is derived from an EMBL/GenBank/DDBJ whole genome shotgun (WGS) entry which is preliminary data.</text>
</comment>
<organism evidence="3 4">
    <name type="scientific">Zancudomyces culisetae</name>
    <name type="common">Gut fungus</name>
    <name type="synonym">Smittium culisetae</name>
    <dbReference type="NCBI Taxonomy" id="1213189"/>
    <lineage>
        <taxon>Eukaryota</taxon>
        <taxon>Fungi</taxon>
        <taxon>Fungi incertae sedis</taxon>
        <taxon>Zoopagomycota</taxon>
        <taxon>Kickxellomycotina</taxon>
        <taxon>Harpellomycetes</taxon>
        <taxon>Harpellales</taxon>
        <taxon>Legeriomycetaceae</taxon>
        <taxon>Zancudomyces</taxon>
    </lineage>
</organism>
<feature type="region of interest" description="Disordered" evidence="1">
    <location>
        <begin position="1"/>
        <end position="105"/>
    </location>
</feature>
<proteinExistence type="predicted"/>
<dbReference type="PROSITE" id="PS50030">
    <property type="entry name" value="UBA"/>
    <property type="match status" value="1"/>
</dbReference>
<feature type="domain" description="UBA" evidence="2">
    <location>
        <begin position="134"/>
        <end position="178"/>
    </location>
</feature>
<sequence length="181" mass="20305">MSYQYQYTPPKDNMKDNENQRFNQENNRASVDGGSMQSGNVGANTFDNTTPTLPPKPLGMEYSSQQEQQQHQQRMERYGNIKKQYEEPSAPPLPPKPKEMGSLEWSFDESDGNNGSLGMHIEAGLIAGTSAGGATGEHTLLTQVKELESMGFPEEKAILALEMYDYDIEKATNYLLDHYML</sequence>
<evidence type="ECO:0000256" key="1">
    <source>
        <dbReference type="SAM" id="MobiDB-lite"/>
    </source>
</evidence>
<protein>
    <recommendedName>
        <fullName evidence="2">UBA domain-containing protein</fullName>
    </recommendedName>
</protein>
<dbReference type="OrthoDB" id="524326at2759"/>
<evidence type="ECO:0000259" key="2">
    <source>
        <dbReference type="PROSITE" id="PS50030"/>
    </source>
</evidence>
<dbReference type="SMART" id="SM00165">
    <property type="entry name" value="UBA"/>
    <property type="match status" value="1"/>
</dbReference>